<dbReference type="InterPro" id="IPR044822">
    <property type="entry name" value="Myb_DNA-bind_4"/>
</dbReference>
<dbReference type="GO" id="GO:0000976">
    <property type="term" value="F:transcription cis-regulatory region binding"/>
    <property type="evidence" value="ECO:0007669"/>
    <property type="project" value="TreeGrafter"/>
</dbReference>
<keyword evidence="5" id="KW-0804">Transcription</keyword>
<feature type="compositionally biased region" description="Pro residues" evidence="7">
    <location>
        <begin position="126"/>
        <end position="137"/>
    </location>
</feature>
<dbReference type="Pfam" id="PF13837">
    <property type="entry name" value="Myb_DNA-bind_4"/>
    <property type="match status" value="1"/>
</dbReference>
<dbReference type="Proteomes" id="UP001515500">
    <property type="component" value="Chromosome 5"/>
</dbReference>
<evidence type="ECO:0000313" key="10">
    <source>
        <dbReference type="RefSeq" id="XP_039125417.1"/>
    </source>
</evidence>
<keyword evidence="4" id="KW-0238">DNA-binding</keyword>
<sequence length="300" mass="33613">METSPPRKPPNPALPYREDCWSEGETSVLIDAWGDRYLELSRGNLRQKHWQEVADAVNSRPAGAHRPARTDVQCKNRIDTLKKKYKVEKARFLDSAGGINSQWQFYCRLDALIGSSVTPSSASKKPSPPSPPLPLALPLPYHRKGSPLALPLPLPLPAAAAFTPMPSSKRYTPAPPSVDETFRRRYPATVAAAAAAAAADSNSGSSSRSSRSSRERPAKRWRRAREDVGDGIRDLARAIMRFGDIYERVEAAKQRQMMELERQRMEFAKSLEFQRMQIFVDSQIKLEKVRRSSRRSDAGV</sequence>
<proteinExistence type="predicted"/>
<organism evidence="9 10">
    <name type="scientific">Dioscorea cayennensis subsp. rotundata</name>
    <name type="common">White Guinea yam</name>
    <name type="synonym">Dioscorea rotundata</name>
    <dbReference type="NCBI Taxonomy" id="55577"/>
    <lineage>
        <taxon>Eukaryota</taxon>
        <taxon>Viridiplantae</taxon>
        <taxon>Streptophyta</taxon>
        <taxon>Embryophyta</taxon>
        <taxon>Tracheophyta</taxon>
        <taxon>Spermatophyta</taxon>
        <taxon>Magnoliopsida</taxon>
        <taxon>Liliopsida</taxon>
        <taxon>Dioscoreales</taxon>
        <taxon>Dioscoreaceae</taxon>
        <taxon>Dioscorea</taxon>
    </lineage>
</organism>
<dbReference type="GeneID" id="120261551"/>
<dbReference type="InterPro" id="IPR044823">
    <property type="entry name" value="ASIL1/2-like"/>
</dbReference>
<evidence type="ECO:0000256" key="3">
    <source>
        <dbReference type="ARBA" id="ARBA00023054"/>
    </source>
</evidence>
<dbReference type="FunFam" id="1.10.10.60:FF:000104">
    <property type="entry name" value="trihelix transcription factor ASIL2"/>
    <property type="match status" value="1"/>
</dbReference>
<feature type="domain" description="Myb/SANT-like DNA-binding" evidence="8">
    <location>
        <begin position="19"/>
        <end position="112"/>
    </location>
</feature>
<keyword evidence="3" id="KW-0175">Coiled coil</keyword>
<evidence type="ECO:0000256" key="6">
    <source>
        <dbReference type="ARBA" id="ARBA00023242"/>
    </source>
</evidence>
<keyword evidence="6" id="KW-0539">Nucleus</keyword>
<feature type="region of interest" description="Disordered" evidence="7">
    <location>
        <begin position="117"/>
        <end position="138"/>
    </location>
</feature>
<evidence type="ECO:0000259" key="8">
    <source>
        <dbReference type="Pfam" id="PF13837"/>
    </source>
</evidence>
<accession>A0AB40BDK8</accession>
<evidence type="ECO:0000256" key="7">
    <source>
        <dbReference type="SAM" id="MobiDB-lite"/>
    </source>
</evidence>
<keyword evidence="9" id="KW-1185">Reference proteome</keyword>
<evidence type="ECO:0000256" key="5">
    <source>
        <dbReference type="ARBA" id="ARBA00023163"/>
    </source>
</evidence>
<feature type="compositionally biased region" description="Low complexity" evidence="7">
    <location>
        <begin position="197"/>
        <end position="210"/>
    </location>
</feature>
<feature type="region of interest" description="Disordered" evidence="7">
    <location>
        <begin position="197"/>
        <end position="224"/>
    </location>
</feature>
<dbReference type="PANTHER" id="PTHR31307:SF16">
    <property type="entry name" value="OS05G0560600 PROTEIN"/>
    <property type="match status" value="1"/>
</dbReference>
<dbReference type="Gene3D" id="1.10.10.60">
    <property type="entry name" value="Homeodomain-like"/>
    <property type="match status" value="1"/>
</dbReference>
<evidence type="ECO:0000256" key="1">
    <source>
        <dbReference type="ARBA" id="ARBA00004123"/>
    </source>
</evidence>
<reference evidence="10" key="1">
    <citation type="submission" date="2025-08" db="UniProtKB">
        <authorList>
            <consortium name="RefSeq"/>
        </authorList>
    </citation>
    <scope>IDENTIFICATION</scope>
</reference>
<dbReference type="GO" id="GO:0005634">
    <property type="term" value="C:nucleus"/>
    <property type="evidence" value="ECO:0007669"/>
    <property type="project" value="UniProtKB-SubCell"/>
</dbReference>
<dbReference type="AlphaFoldDB" id="A0AB40BDK8"/>
<keyword evidence="2" id="KW-0805">Transcription regulation</keyword>
<dbReference type="PANTHER" id="PTHR31307">
    <property type="entry name" value="TRIHELIX TRANSCRIPTION FACTOR ASIL2"/>
    <property type="match status" value="1"/>
</dbReference>
<feature type="compositionally biased region" description="Basic and acidic residues" evidence="7">
    <location>
        <begin position="212"/>
        <end position="224"/>
    </location>
</feature>
<name>A0AB40BDK8_DIOCR</name>
<evidence type="ECO:0000256" key="4">
    <source>
        <dbReference type="ARBA" id="ARBA00023125"/>
    </source>
</evidence>
<gene>
    <name evidence="10" type="primary">LOC120261551</name>
</gene>
<evidence type="ECO:0000256" key="2">
    <source>
        <dbReference type="ARBA" id="ARBA00023015"/>
    </source>
</evidence>
<dbReference type="RefSeq" id="XP_039125417.1">
    <property type="nucleotide sequence ID" value="XM_039269483.1"/>
</dbReference>
<comment type="subcellular location">
    <subcellularLocation>
        <location evidence="1">Nucleus</location>
    </subcellularLocation>
</comment>
<protein>
    <submittedName>
        <fullName evidence="10">Trihelix transcription factor ASIL2-like isoform X1</fullName>
    </submittedName>
</protein>
<evidence type="ECO:0000313" key="9">
    <source>
        <dbReference type="Proteomes" id="UP001515500"/>
    </source>
</evidence>